<evidence type="ECO:0000313" key="4">
    <source>
        <dbReference type="Proteomes" id="UP000069620"/>
    </source>
</evidence>
<dbReference type="OrthoDB" id="9786743at2"/>
<reference evidence="4" key="2">
    <citation type="submission" date="2016-02" db="EMBL/GenBank/DDBJ databases">
        <title>Draft genome sequence of five rapidly growing Mycobacterium species.</title>
        <authorList>
            <person name="Katahira K."/>
            <person name="Gotou Y."/>
            <person name="Iida K."/>
            <person name="Ogura Y."/>
            <person name="Hayashi T."/>
        </authorList>
    </citation>
    <scope>NUCLEOTIDE SEQUENCE [LARGE SCALE GENOMIC DNA]</scope>
    <source>
        <strain evidence="4">JCM15654</strain>
    </source>
</reference>
<sequence>MTAVGWPVAILGSGSVATDLMVKIRQGGGPLSVAATVDGADELLAMPNSADIKLVFDTTAPRLRTGSWAALAGKGVQMIDLAATTIGSHCVPVVNLDDSRTARTLTIGTGAAQATVPIVAAIGRSGVVSYAEIVCAVASRSVGSDDRAGIDEFIESTGAALREVGGAGRSKAVLLLSPADPPAFMRTTVYCLVDGDIDHEAVETDIVDMVEQVSRYMPGYRLKQRVQFETFGAESPLYLPETGTFTGTRVTAMLEVTGAADHLPAYSGHLDMVTAAAKAAAEHIAFRTNGTRP</sequence>
<dbReference type="STRING" id="146020.RMCB_2423"/>
<dbReference type="SUPFAM" id="SSF55347">
    <property type="entry name" value="Glyceraldehyde-3-phosphate dehydrogenase-like, C-terminal domain"/>
    <property type="match status" value="1"/>
</dbReference>
<keyword evidence="1" id="KW-0560">Oxidoreductase</keyword>
<dbReference type="CDD" id="cd23933">
    <property type="entry name" value="ALDH_C"/>
    <property type="match status" value="1"/>
</dbReference>
<name>A0A100VYI3_9MYCO</name>
<dbReference type="NCBIfam" id="NF006157">
    <property type="entry name" value="PRK08300.1"/>
    <property type="match status" value="1"/>
</dbReference>
<dbReference type="SUPFAM" id="SSF51735">
    <property type="entry name" value="NAD(P)-binding Rossmann-fold domains"/>
    <property type="match status" value="1"/>
</dbReference>
<dbReference type="GO" id="GO:0008774">
    <property type="term" value="F:acetaldehyde dehydrogenase (acetylating) activity"/>
    <property type="evidence" value="ECO:0007669"/>
    <property type="project" value="UniProtKB-UniRule"/>
</dbReference>
<protein>
    <recommendedName>
        <fullName evidence="1">Acetaldehyde dehydrogenase</fullName>
        <ecNumber evidence="1">1.2.1.10</ecNumber>
    </recommendedName>
    <alternativeName>
        <fullName evidence="1">Acetaldehyde dehydrogenase [acetylating]</fullName>
    </alternativeName>
</protein>
<gene>
    <name evidence="3" type="ORF">RMCB_2423</name>
</gene>
<dbReference type="Gene3D" id="3.30.360.10">
    <property type="entry name" value="Dihydrodipicolinate Reductase, domain 2"/>
    <property type="match status" value="1"/>
</dbReference>
<evidence type="ECO:0000313" key="3">
    <source>
        <dbReference type="EMBL" id="GAS88327.1"/>
    </source>
</evidence>
<organism evidence="3 4">
    <name type="scientific">Mycolicibacterium brisbanense</name>
    <dbReference type="NCBI Taxonomy" id="146020"/>
    <lineage>
        <taxon>Bacteria</taxon>
        <taxon>Bacillati</taxon>
        <taxon>Actinomycetota</taxon>
        <taxon>Actinomycetes</taxon>
        <taxon>Mycobacteriales</taxon>
        <taxon>Mycobacteriaceae</taxon>
        <taxon>Mycolicibacterium</taxon>
    </lineage>
</organism>
<dbReference type="Proteomes" id="UP000069620">
    <property type="component" value="Unassembled WGS sequence"/>
</dbReference>
<feature type="domain" description="Acetaldehyde dehydrogenase C-terminal" evidence="2">
    <location>
        <begin position="111"/>
        <end position="264"/>
    </location>
</feature>
<dbReference type="Pfam" id="PF09290">
    <property type="entry name" value="AcetDehyd-dimer"/>
    <property type="match status" value="1"/>
</dbReference>
<dbReference type="EMBL" id="BCSX01000022">
    <property type="protein sequence ID" value="GAS88327.1"/>
    <property type="molecule type" value="Genomic_DNA"/>
</dbReference>
<comment type="caution">
    <text evidence="1">Lacks conserved residue(s) required for the propagation of feature annotation.</text>
</comment>
<dbReference type="InterPro" id="IPR036291">
    <property type="entry name" value="NAD(P)-bd_dom_sf"/>
</dbReference>
<dbReference type="HAMAP" id="MF_01657">
    <property type="entry name" value="Ac_ald_DH_ac"/>
    <property type="match status" value="1"/>
</dbReference>
<accession>A0A100VYI3</accession>
<reference evidence="4" key="1">
    <citation type="journal article" date="2016" name="Genome Announc.">
        <title>Draft Genome Sequences of Five Rapidly Growing Mycobacterium Species, M. thermoresistibile, M. fortuitum subsp. acetamidolyticum, M. canariasense, M. brisbanense, and M. novocastrense.</title>
        <authorList>
            <person name="Katahira K."/>
            <person name="Ogura Y."/>
            <person name="Gotoh Y."/>
            <person name="Hayashi T."/>
        </authorList>
    </citation>
    <scope>NUCLEOTIDE SEQUENCE [LARGE SCALE GENOMIC DNA]</scope>
    <source>
        <strain evidence="4">JCM15654</strain>
    </source>
</reference>
<dbReference type="InterPro" id="IPR003361">
    <property type="entry name" value="Acetaldehyde_dehydrogenase"/>
</dbReference>
<dbReference type="RefSeq" id="WP_062828964.1">
    <property type="nucleotide sequence ID" value="NZ_BCSX01000022.1"/>
</dbReference>
<dbReference type="GO" id="GO:0051287">
    <property type="term" value="F:NAD binding"/>
    <property type="evidence" value="ECO:0007669"/>
    <property type="project" value="UniProtKB-UniRule"/>
</dbReference>
<comment type="similarity">
    <text evidence="1">Belongs to the acetaldehyde dehydrogenase family.</text>
</comment>
<dbReference type="EC" id="1.2.1.10" evidence="1"/>
<keyword evidence="1" id="KW-0058">Aromatic hydrocarbons catabolism</keyword>
<proteinExistence type="inferred from homology"/>
<keyword evidence="1" id="KW-0520">NAD</keyword>
<dbReference type="AlphaFoldDB" id="A0A100VYI3"/>
<comment type="catalytic activity">
    <reaction evidence="1">
        <text>acetaldehyde + NAD(+) + CoA = acetyl-CoA + NADH + H(+)</text>
        <dbReference type="Rhea" id="RHEA:23288"/>
        <dbReference type="ChEBI" id="CHEBI:15343"/>
        <dbReference type="ChEBI" id="CHEBI:15378"/>
        <dbReference type="ChEBI" id="CHEBI:57287"/>
        <dbReference type="ChEBI" id="CHEBI:57288"/>
        <dbReference type="ChEBI" id="CHEBI:57540"/>
        <dbReference type="ChEBI" id="CHEBI:57945"/>
        <dbReference type="EC" id="1.2.1.10"/>
    </reaction>
</comment>
<dbReference type="Gene3D" id="3.40.50.720">
    <property type="entry name" value="NAD(P)-binding Rossmann-like Domain"/>
    <property type="match status" value="1"/>
</dbReference>
<evidence type="ECO:0000259" key="2">
    <source>
        <dbReference type="Pfam" id="PF09290"/>
    </source>
</evidence>
<keyword evidence="4" id="KW-1185">Reference proteome</keyword>
<comment type="caution">
    <text evidence="3">The sequence shown here is derived from an EMBL/GenBank/DDBJ whole genome shotgun (WGS) entry which is preliminary data.</text>
</comment>
<dbReference type="InterPro" id="IPR015426">
    <property type="entry name" value="Acetylaldehyde_DH_C"/>
</dbReference>
<evidence type="ECO:0000256" key="1">
    <source>
        <dbReference type="HAMAP-Rule" id="MF_01657"/>
    </source>
</evidence>